<sequence length="368" mass="40872">MPERIPKLEKDVKEKLEKVGIEMDKEKRSAIFLQVDQNVETSSSFASGIEMIGIKQALEKYDWLHDYFWKVVSKNNDEYTKQVDVAEVNGYFIRALPGIKVNFPVEACLYLKSPKKQKVHNIIIAEESSELNIISGCASHPGLTTGMHLGISEFYIKKNAKLSFTMIHNWENNIEVRPRSAAIVEEGGTYISNYIIMNPVKIVQMYPTVHLNGDNSTAIMSSVIVAMENSIVDTGSRVIIKGKGSSAEILSRAISKGGTIYSRGDIVGESPDARGHLECMGMMLSEQGSIIAIPELEAKHPNVDLSHEAAIGKIAEEEIFYLMSRGFTRDEATAAIVRGFLDIEIKGLPPTLKKKIDEAINLVEKELI</sequence>
<dbReference type="PANTHER" id="PTHR30508">
    <property type="entry name" value="FES CLUSTER ASSEMBLY PROTEIN SUF"/>
    <property type="match status" value="1"/>
</dbReference>
<dbReference type="InterPro" id="IPR000825">
    <property type="entry name" value="SUF_FeS_clus_asmbl_SufBD_core"/>
</dbReference>
<evidence type="ECO:0000313" key="6">
    <source>
        <dbReference type="Proteomes" id="UP000091929"/>
    </source>
</evidence>
<dbReference type="EMBL" id="LNJC01000010">
    <property type="protein sequence ID" value="KYC50642.1"/>
    <property type="molecule type" value="Genomic_DNA"/>
</dbReference>
<name>A0A150ISV9_9EURY</name>
<dbReference type="PATRIC" id="fig|1706437.3.peg.592"/>
<dbReference type="EMBL" id="LNGE01000001">
    <property type="protein sequence ID" value="KYC46333.1"/>
    <property type="molecule type" value="Genomic_DNA"/>
</dbReference>
<comment type="similarity">
    <text evidence="1">Belongs to the iron-sulfur cluster assembly SufBD family.</text>
</comment>
<reference evidence="6 7" key="1">
    <citation type="journal article" date="2016" name="ISME J.">
        <title>Chasing the elusive Euryarchaeota class WSA2: genomes reveal a uniquely fastidious methyl-reducing methanogen.</title>
        <authorList>
            <person name="Nobu M.K."/>
            <person name="Narihiro T."/>
            <person name="Kuroda K."/>
            <person name="Mei R."/>
            <person name="Liu W.T."/>
        </authorList>
    </citation>
    <scope>NUCLEOTIDE SEQUENCE [LARGE SCALE GENOMIC DNA]</scope>
    <source>
        <strain evidence="3">B03fssc0709_Meth_Bin005</strain>
        <strain evidence="4">B15fssc0709_Meth_Bin003</strain>
        <strain evidence="5">BMIXfssc0709_Meth_Bin006</strain>
    </source>
</reference>
<gene>
    <name evidence="3" type="ORF">APG10_00035</name>
    <name evidence="4" type="ORF">APG11_00587</name>
    <name evidence="5" type="ORF">APG12_00666</name>
</gene>
<evidence type="ECO:0000313" key="5">
    <source>
        <dbReference type="EMBL" id="KYC50642.1"/>
    </source>
</evidence>
<accession>A0A150J0B3</accession>
<feature type="domain" description="SUF system FeS cluster assembly SufBD core" evidence="2">
    <location>
        <begin position="117"/>
        <end position="340"/>
    </location>
</feature>
<protein>
    <submittedName>
        <fullName evidence="4">Cysteine desulfurase activator complex subunit SufB</fullName>
    </submittedName>
</protein>
<dbReference type="PATRIC" id="fig|1706438.3.peg.667"/>
<dbReference type="PANTHER" id="PTHR30508:SF1">
    <property type="entry name" value="UPF0051 PROTEIN ABCI8, CHLOROPLASTIC-RELATED"/>
    <property type="match status" value="1"/>
</dbReference>
<evidence type="ECO:0000313" key="3">
    <source>
        <dbReference type="EMBL" id="KYC46333.1"/>
    </source>
</evidence>
<dbReference type="PATRIC" id="fig|1706436.3.peg.35"/>
<evidence type="ECO:0000313" key="7">
    <source>
        <dbReference type="Proteomes" id="UP000092401"/>
    </source>
</evidence>
<dbReference type="GO" id="GO:0016226">
    <property type="term" value="P:iron-sulfur cluster assembly"/>
    <property type="evidence" value="ECO:0007669"/>
    <property type="project" value="InterPro"/>
</dbReference>
<dbReference type="Proteomes" id="UP000092401">
    <property type="component" value="Unassembled WGS sequence"/>
</dbReference>
<evidence type="ECO:0000256" key="1">
    <source>
        <dbReference type="ARBA" id="ARBA00043967"/>
    </source>
</evidence>
<dbReference type="SUPFAM" id="SSF101960">
    <property type="entry name" value="Stabilizer of iron transporter SufD"/>
    <property type="match status" value="1"/>
</dbReference>
<comment type="caution">
    <text evidence="4">The sequence shown here is derived from an EMBL/GenBank/DDBJ whole genome shotgun (WGS) entry which is preliminary data.</text>
</comment>
<accession>A0A150IMY9</accession>
<dbReference type="Pfam" id="PF01458">
    <property type="entry name" value="SUFBD_core"/>
    <property type="match status" value="1"/>
</dbReference>
<evidence type="ECO:0000259" key="2">
    <source>
        <dbReference type="Pfam" id="PF01458"/>
    </source>
</evidence>
<evidence type="ECO:0000313" key="4">
    <source>
        <dbReference type="EMBL" id="KYC48119.1"/>
    </source>
</evidence>
<dbReference type="InterPro" id="IPR037284">
    <property type="entry name" value="SUF_FeS_clus_asmbl_SufBD_sf"/>
</dbReference>
<organism evidence="4 6">
    <name type="scientific">Candidatus Methanofastidiosum methylothiophilum</name>
    <dbReference type="NCBI Taxonomy" id="1705564"/>
    <lineage>
        <taxon>Archaea</taxon>
        <taxon>Methanobacteriati</taxon>
        <taxon>Methanobacteriota</taxon>
        <taxon>Stenosarchaea group</taxon>
        <taxon>Candidatus Methanofastidiosia</taxon>
        <taxon>Candidatus Methanofastidiosales</taxon>
        <taxon>Candidatus Methanofastidiosaceae</taxon>
        <taxon>Candidatus Methanofastidiosum</taxon>
    </lineage>
</organism>
<dbReference type="Proteomes" id="UP000091929">
    <property type="component" value="Unassembled WGS sequence"/>
</dbReference>
<accession>A0A150ISV9</accession>
<dbReference type="InterPro" id="IPR055346">
    <property type="entry name" value="Fe-S_cluster_assembly_SufBD"/>
</dbReference>
<dbReference type="EMBL" id="LNGF01000010">
    <property type="protein sequence ID" value="KYC48119.1"/>
    <property type="molecule type" value="Genomic_DNA"/>
</dbReference>
<dbReference type="Proteomes" id="UP000092403">
    <property type="component" value="Unassembled WGS sequence"/>
</dbReference>
<proteinExistence type="inferred from homology"/>
<dbReference type="AlphaFoldDB" id="A0A150ISV9"/>